<dbReference type="Pfam" id="PF01636">
    <property type="entry name" value="APH"/>
    <property type="match status" value="1"/>
</dbReference>
<comment type="function">
    <text evidence="11">A protein kinase that phosphorylates Ser and Thr residues. Probably acts to suppress the effects of stress linked to accumulation of reactive oxygen species. Probably involved in the extracytoplasmic stress response.</text>
</comment>
<keyword evidence="8 11" id="KW-0067">ATP-binding</keyword>
<proteinExistence type="inferred from homology"/>
<keyword evidence="10 11" id="KW-0346">Stress response</keyword>
<dbReference type="EMBL" id="CP036501">
    <property type="protein sequence ID" value="UZP74944.1"/>
    <property type="molecule type" value="Genomic_DNA"/>
</dbReference>
<protein>
    <recommendedName>
        <fullName evidence="11">Stress response kinase A</fullName>
        <ecNumber evidence="11">2.7.11.1</ecNumber>
    </recommendedName>
    <alternativeName>
        <fullName evidence="11">Serine/threonine-protein kinase SrkA</fullName>
    </alternativeName>
</protein>
<evidence type="ECO:0000256" key="7">
    <source>
        <dbReference type="ARBA" id="ARBA00022777"/>
    </source>
</evidence>
<feature type="domain" description="Aminoglycoside phosphotransferase" evidence="12">
    <location>
        <begin position="32"/>
        <end position="260"/>
    </location>
</feature>
<keyword evidence="5 11" id="KW-0479">Metal-binding</keyword>
<comment type="subcellular location">
    <subcellularLocation>
        <location evidence="11">Cytoplasm</location>
    </subcellularLocation>
</comment>
<feature type="binding site" evidence="11">
    <location>
        <position position="216"/>
    </location>
    <ligand>
        <name>Mg(2+)</name>
        <dbReference type="ChEBI" id="CHEBI:18420"/>
    </ligand>
</feature>
<name>A0ABY6Q6N4_9GAMM</name>
<feature type="active site" description="Proton acceptor" evidence="11">
    <location>
        <position position="199"/>
    </location>
</feature>
<evidence type="ECO:0000256" key="6">
    <source>
        <dbReference type="ARBA" id="ARBA00022741"/>
    </source>
</evidence>
<dbReference type="InterPro" id="IPR032882">
    <property type="entry name" value="SrkA/RdoA"/>
</dbReference>
<comment type="cofactor">
    <cofactor evidence="11">
        <name>Mg(2+)</name>
        <dbReference type="ChEBI" id="CHEBI:18420"/>
    </cofactor>
</comment>
<evidence type="ECO:0000256" key="4">
    <source>
        <dbReference type="ARBA" id="ARBA00022679"/>
    </source>
</evidence>
<evidence type="ECO:0000256" key="11">
    <source>
        <dbReference type="HAMAP-Rule" id="MF_01497"/>
    </source>
</evidence>
<dbReference type="GO" id="GO:0004674">
    <property type="term" value="F:protein serine/threonine kinase activity"/>
    <property type="evidence" value="ECO:0007669"/>
    <property type="project" value="UniProtKB-KW"/>
</dbReference>
<evidence type="ECO:0000256" key="5">
    <source>
        <dbReference type="ARBA" id="ARBA00022723"/>
    </source>
</evidence>
<keyword evidence="14" id="KW-1185">Reference proteome</keyword>
<keyword evidence="7 11" id="KW-0418">Kinase</keyword>
<evidence type="ECO:0000256" key="8">
    <source>
        <dbReference type="ARBA" id="ARBA00022840"/>
    </source>
</evidence>
<dbReference type="InterPro" id="IPR002575">
    <property type="entry name" value="Aminoglycoside_PTrfase"/>
</dbReference>
<dbReference type="Gene3D" id="1.10.510.10">
    <property type="entry name" value="Transferase(Phosphotransferase) domain 1"/>
    <property type="match status" value="1"/>
</dbReference>
<dbReference type="EC" id="2.7.11.1" evidence="11"/>
<keyword evidence="9 11" id="KW-0460">Magnesium</keyword>
<comment type="catalytic activity">
    <reaction evidence="11">
        <text>L-seryl-[protein] + ATP = O-phospho-L-seryl-[protein] + ADP + H(+)</text>
        <dbReference type="Rhea" id="RHEA:17989"/>
        <dbReference type="Rhea" id="RHEA-COMP:9863"/>
        <dbReference type="Rhea" id="RHEA-COMP:11604"/>
        <dbReference type="ChEBI" id="CHEBI:15378"/>
        <dbReference type="ChEBI" id="CHEBI:29999"/>
        <dbReference type="ChEBI" id="CHEBI:30616"/>
        <dbReference type="ChEBI" id="CHEBI:83421"/>
        <dbReference type="ChEBI" id="CHEBI:456216"/>
        <dbReference type="EC" id="2.7.11.1"/>
    </reaction>
</comment>
<keyword evidence="4 11" id="KW-0808">Transferase</keyword>
<dbReference type="PANTHER" id="PTHR39573:SF1">
    <property type="entry name" value="STRESS RESPONSE KINASE A"/>
    <property type="match status" value="1"/>
</dbReference>
<feature type="site" description="ATP" evidence="11">
    <location>
        <position position="33"/>
    </location>
</feature>
<comment type="similarity">
    <text evidence="11">Belongs to the SrkA/RdoA protein kinase family.</text>
</comment>
<organism evidence="13 14">
    <name type="scientific">Candidatus Paraluminiphilus aquimaris</name>
    <dbReference type="NCBI Taxonomy" id="2518994"/>
    <lineage>
        <taxon>Bacteria</taxon>
        <taxon>Pseudomonadati</taxon>
        <taxon>Pseudomonadota</taxon>
        <taxon>Gammaproteobacteria</taxon>
        <taxon>Cellvibrionales</taxon>
        <taxon>Halieaceae</taxon>
        <taxon>Candidatus Paraluminiphilus</taxon>
    </lineage>
</organism>
<keyword evidence="3 11" id="KW-0597">Phosphoprotein</keyword>
<evidence type="ECO:0000259" key="12">
    <source>
        <dbReference type="Pfam" id="PF01636"/>
    </source>
</evidence>
<dbReference type="NCBIfam" id="NF008738">
    <property type="entry name" value="PRK11768.1"/>
    <property type="match status" value="1"/>
</dbReference>
<keyword evidence="1 11" id="KW-0963">Cytoplasm</keyword>
<reference evidence="13 14" key="1">
    <citation type="submission" date="2019-02" db="EMBL/GenBank/DDBJ databases">
        <title>Halieaceae_genomes.</title>
        <authorList>
            <person name="Li S.-H."/>
        </authorList>
    </citation>
    <scope>NUCLEOTIDE SEQUENCE [LARGE SCALE GENOMIC DNA]</scope>
    <source>
        <strain evidence="13 14">JH123</strain>
    </source>
</reference>
<sequence length="324" mass="37548">MKHPYDALTPDCVIDCIESTGLISDLRLLALNSYENRVYQVGIENQAPVIAKFYREGRWSDDQILEEHAFSQELVDHEISFVAPLKINDQTLHHAYGQRFSVFERRGGHPPELDNLDHLYRLGQTLGRIHRIGAASDFKYRRDISAERMATASRHFVQDAFVPLELRTAYTTLAADCDALASEILASMGEGDKQRIHGDCHTGNILWRDDTAHFVDLDDCVMGPAIQDVWMFLSGERHQQERQLSEFVEGYEEFHDFDTRQLGWIEALRTLRIMHHARWLAERWTDPAFPKAFPWFGQGRFWSDHILELREQLGAMNDEPLRLL</sequence>
<feature type="active site" evidence="11">
    <location>
        <position position="216"/>
    </location>
</feature>
<comment type="subunit">
    <text evidence="11">Monomer.</text>
</comment>
<dbReference type="HAMAP" id="MF_01497">
    <property type="entry name" value="SrkA_kinase"/>
    <property type="match status" value="1"/>
</dbReference>
<evidence type="ECO:0000256" key="9">
    <source>
        <dbReference type="ARBA" id="ARBA00022842"/>
    </source>
</evidence>
<keyword evidence="6 11" id="KW-0547">Nucleotide-binding</keyword>
<dbReference type="SUPFAM" id="SSF56112">
    <property type="entry name" value="Protein kinase-like (PK-like)"/>
    <property type="match status" value="1"/>
</dbReference>
<comment type="catalytic activity">
    <reaction evidence="11">
        <text>L-threonyl-[protein] + ATP = O-phospho-L-threonyl-[protein] + ADP + H(+)</text>
        <dbReference type="Rhea" id="RHEA:46608"/>
        <dbReference type="Rhea" id="RHEA-COMP:11060"/>
        <dbReference type="Rhea" id="RHEA-COMP:11605"/>
        <dbReference type="ChEBI" id="CHEBI:15378"/>
        <dbReference type="ChEBI" id="CHEBI:30013"/>
        <dbReference type="ChEBI" id="CHEBI:30616"/>
        <dbReference type="ChEBI" id="CHEBI:61977"/>
        <dbReference type="ChEBI" id="CHEBI:456216"/>
        <dbReference type="EC" id="2.7.11.1"/>
    </reaction>
</comment>
<dbReference type="Proteomes" id="UP001317963">
    <property type="component" value="Chromosome"/>
</dbReference>
<evidence type="ECO:0000313" key="13">
    <source>
        <dbReference type="EMBL" id="UZP74944.1"/>
    </source>
</evidence>
<dbReference type="Gene3D" id="1.20.1270.170">
    <property type="match status" value="1"/>
</dbReference>
<evidence type="ECO:0000313" key="14">
    <source>
        <dbReference type="Proteomes" id="UP001317963"/>
    </source>
</evidence>
<gene>
    <name evidence="11" type="primary">srkA</name>
    <name evidence="13" type="ORF">E0F26_09445</name>
</gene>
<evidence type="ECO:0000256" key="10">
    <source>
        <dbReference type="ARBA" id="ARBA00023016"/>
    </source>
</evidence>
<evidence type="ECO:0000256" key="3">
    <source>
        <dbReference type="ARBA" id="ARBA00022553"/>
    </source>
</evidence>
<accession>A0ABY6Q6N4</accession>
<dbReference type="RefSeq" id="WP_279241409.1">
    <property type="nucleotide sequence ID" value="NZ_CP036501.1"/>
</dbReference>
<evidence type="ECO:0000256" key="1">
    <source>
        <dbReference type="ARBA" id="ARBA00022490"/>
    </source>
</evidence>
<keyword evidence="2 11" id="KW-0723">Serine/threonine-protein kinase</keyword>
<dbReference type="InterPro" id="IPR011009">
    <property type="entry name" value="Kinase-like_dom_sf"/>
</dbReference>
<feature type="binding site" evidence="11">
    <location>
        <position position="204"/>
    </location>
    <ligand>
        <name>Mg(2+)</name>
        <dbReference type="ChEBI" id="CHEBI:18420"/>
    </ligand>
</feature>
<dbReference type="Gene3D" id="3.30.200.70">
    <property type="match status" value="1"/>
</dbReference>
<dbReference type="PANTHER" id="PTHR39573">
    <property type="entry name" value="STRESS RESPONSE KINASE A"/>
    <property type="match status" value="1"/>
</dbReference>
<evidence type="ECO:0000256" key="2">
    <source>
        <dbReference type="ARBA" id="ARBA00022527"/>
    </source>
</evidence>